<dbReference type="EMBL" id="JAGIOP010000002">
    <property type="protein sequence ID" value="MBP2454779.1"/>
    <property type="molecule type" value="Genomic_DNA"/>
</dbReference>
<reference evidence="5 6" key="1">
    <citation type="submission" date="2021-03" db="EMBL/GenBank/DDBJ databases">
        <title>Sequencing the genomes of 1000 actinobacteria strains.</title>
        <authorList>
            <person name="Klenk H.-P."/>
        </authorList>
    </citation>
    <scope>NUCLEOTIDE SEQUENCE [LARGE SCALE GENOMIC DNA]</scope>
    <source>
        <strain evidence="5 6">DSM 46713</strain>
    </source>
</reference>
<evidence type="ECO:0000313" key="6">
    <source>
        <dbReference type="Proteomes" id="UP000694460"/>
    </source>
</evidence>
<dbReference type="Gene3D" id="1.10.357.10">
    <property type="entry name" value="Tetracycline Repressor, domain 2"/>
    <property type="match status" value="1"/>
</dbReference>
<organism evidence="5 6">
    <name type="scientific">Mycolicibacterium lutetiense</name>
    <dbReference type="NCBI Taxonomy" id="1641992"/>
    <lineage>
        <taxon>Bacteria</taxon>
        <taxon>Bacillati</taxon>
        <taxon>Actinomycetota</taxon>
        <taxon>Actinomycetes</taxon>
        <taxon>Mycobacteriales</taxon>
        <taxon>Mycobacteriaceae</taxon>
        <taxon>Mycolicibacterium</taxon>
    </lineage>
</organism>
<accession>A0ABS5A1N1</accession>
<dbReference type="PANTHER" id="PTHR30055:SF226">
    <property type="entry name" value="HTH-TYPE TRANSCRIPTIONAL REGULATOR PKSA"/>
    <property type="match status" value="1"/>
</dbReference>
<feature type="region of interest" description="Disordered" evidence="3">
    <location>
        <begin position="1"/>
        <end position="22"/>
    </location>
</feature>
<evidence type="ECO:0000256" key="3">
    <source>
        <dbReference type="SAM" id="MobiDB-lite"/>
    </source>
</evidence>
<keyword evidence="1 2" id="KW-0238">DNA-binding</keyword>
<comment type="caution">
    <text evidence="5">The sequence shown here is derived from an EMBL/GenBank/DDBJ whole genome shotgun (WGS) entry which is preliminary data.</text>
</comment>
<evidence type="ECO:0000256" key="1">
    <source>
        <dbReference type="ARBA" id="ARBA00023125"/>
    </source>
</evidence>
<keyword evidence="6" id="KW-1185">Reference proteome</keyword>
<feature type="compositionally biased region" description="Basic and acidic residues" evidence="3">
    <location>
        <begin position="1"/>
        <end position="11"/>
    </location>
</feature>
<dbReference type="Proteomes" id="UP000694460">
    <property type="component" value="Unassembled WGS sequence"/>
</dbReference>
<proteinExistence type="predicted"/>
<protein>
    <submittedName>
        <fullName evidence="5">AcrR family transcriptional regulator</fullName>
    </submittedName>
</protein>
<dbReference type="PRINTS" id="PR00455">
    <property type="entry name" value="HTHTETR"/>
</dbReference>
<sequence>MAAKSARDRAPHTNPQPRLSADERREQIIDAARRVFEQTGFEGARTRDLAAAAGVNEALLYRHFGSKEDLFEAAVATPLEEAVSKVVEFSGSPPKDFDATGTVMYDRTYQFIYDLLGVMDEIGPLLGVMLFGQADRAAEYFRDRIDPSLSEVERVVEANLSAWQHTEFDVGLLVRLTVGMAWFIGTADRLCERKRDRAETAAAITSMLIHGLGNPPSS</sequence>
<dbReference type="SUPFAM" id="SSF46689">
    <property type="entry name" value="Homeodomain-like"/>
    <property type="match status" value="1"/>
</dbReference>
<dbReference type="InterPro" id="IPR050109">
    <property type="entry name" value="HTH-type_TetR-like_transc_reg"/>
</dbReference>
<gene>
    <name evidence="5" type="ORF">JOF57_004692</name>
</gene>
<dbReference type="InterPro" id="IPR009057">
    <property type="entry name" value="Homeodomain-like_sf"/>
</dbReference>
<dbReference type="Pfam" id="PF00440">
    <property type="entry name" value="TetR_N"/>
    <property type="match status" value="1"/>
</dbReference>
<feature type="DNA-binding region" description="H-T-H motif" evidence="2">
    <location>
        <begin position="45"/>
        <end position="64"/>
    </location>
</feature>
<dbReference type="RefSeq" id="WP_209920522.1">
    <property type="nucleotide sequence ID" value="NZ_JAGIOP010000002.1"/>
</dbReference>
<feature type="domain" description="HTH tetR-type" evidence="4">
    <location>
        <begin position="22"/>
        <end position="82"/>
    </location>
</feature>
<evidence type="ECO:0000259" key="4">
    <source>
        <dbReference type="PROSITE" id="PS50977"/>
    </source>
</evidence>
<name>A0ABS5A1N1_9MYCO</name>
<evidence type="ECO:0000256" key="2">
    <source>
        <dbReference type="PROSITE-ProRule" id="PRU00335"/>
    </source>
</evidence>
<dbReference type="InterPro" id="IPR001647">
    <property type="entry name" value="HTH_TetR"/>
</dbReference>
<dbReference type="PROSITE" id="PS50977">
    <property type="entry name" value="HTH_TETR_2"/>
    <property type="match status" value="1"/>
</dbReference>
<dbReference type="PANTHER" id="PTHR30055">
    <property type="entry name" value="HTH-TYPE TRANSCRIPTIONAL REGULATOR RUTR"/>
    <property type="match status" value="1"/>
</dbReference>
<evidence type="ECO:0000313" key="5">
    <source>
        <dbReference type="EMBL" id="MBP2454779.1"/>
    </source>
</evidence>